<accession>A0A6C0F8C6</accession>
<name>A0A6C0F8C6_9ZZZZ</name>
<dbReference type="AlphaFoldDB" id="A0A6C0F8C6"/>
<proteinExistence type="predicted"/>
<organism evidence="1">
    <name type="scientific">viral metagenome</name>
    <dbReference type="NCBI Taxonomy" id="1070528"/>
    <lineage>
        <taxon>unclassified sequences</taxon>
        <taxon>metagenomes</taxon>
        <taxon>organismal metagenomes</taxon>
    </lineage>
</organism>
<sequence>MKQWVWFVLALVVLAYVVKLLGSEGFYGGSGESRFTDRSQQKRAMALEDSSYSQRTNHFVQDNSVGEALGMDTPWQVNQFKSRM</sequence>
<evidence type="ECO:0000313" key="1">
    <source>
        <dbReference type="EMBL" id="QHT35415.1"/>
    </source>
</evidence>
<protein>
    <submittedName>
        <fullName evidence="1">Uncharacterized protein</fullName>
    </submittedName>
</protein>
<reference evidence="1" key="1">
    <citation type="journal article" date="2020" name="Nature">
        <title>Giant virus diversity and host interactions through global metagenomics.</title>
        <authorList>
            <person name="Schulz F."/>
            <person name="Roux S."/>
            <person name="Paez-Espino D."/>
            <person name="Jungbluth S."/>
            <person name="Walsh D.A."/>
            <person name="Denef V.J."/>
            <person name="McMahon K.D."/>
            <person name="Konstantinidis K.T."/>
            <person name="Eloe-Fadrosh E.A."/>
            <person name="Kyrpides N.C."/>
            <person name="Woyke T."/>
        </authorList>
    </citation>
    <scope>NUCLEOTIDE SEQUENCE</scope>
    <source>
        <strain evidence="1">GVMAG-M-3300009180-45</strain>
    </source>
</reference>
<dbReference type="EMBL" id="MN739021">
    <property type="protein sequence ID" value="QHT35415.1"/>
    <property type="molecule type" value="Genomic_DNA"/>
</dbReference>